<evidence type="ECO:0000259" key="8">
    <source>
        <dbReference type="PROSITE" id="PS50011"/>
    </source>
</evidence>
<dbReference type="Gene3D" id="1.20.5.5160">
    <property type="match status" value="1"/>
</dbReference>
<dbReference type="FunFam" id="1.10.287.3700:FF:000001">
    <property type="entry name" value="PAN2-PAN3 deadenylation complex subunit PAN3"/>
    <property type="match status" value="1"/>
</dbReference>
<evidence type="ECO:0000256" key="1">
    <source>
        <dbReference type="ARBA" id="ARBA00004496"/>
    </source>
</evidence>
<dbReference type="GO" id="GO:0008143">
    <property type="term" value="F:poly(A) binding"/>
    <property type="evidence" value="ECO:0007669"/>
    <property type="project" value="TreeGrafter"/>
</dbReference>
<evidence type="ECO:0000256" key="4">
    <source>
        <dbReference type="ARBA" id="ARBA00022741"/>
    </source>
</evidence>
<keyword evidence="5" id="KW-0067">ATP-binding</keyword>
<dbReference type="InterPro" id="IPR041332">
    <property type="entry name" value="Pan3_CK"/>
</dbReference>
<reference evidence="9" key="1">
    <citation type="submission" date="2023-06" db="EMBL/GenBank/DDBJ databases">
        <title>Survivors Of The Sea: Transcriptome response of Skeletonema marinoi to long-term dormancy.</title>
        <authorList>
            <person name="Pinder M.I.M."/>
            <person name="Kourtchenko O."/>
            <person name="Robertson E.K."/>
            <person name="Larsson T."/>
            <person name="Maumus F."/>
            <person name="Osuna-Cruz C.M."/>
            <person name="Vancaester E."/>
            <person name="Stenow R."/>
            <person name="Vandepoele K."/>
            <person name="Ploug H."/>
            <person name="Bruchert V."/>
            <person name="Godhe A."/>
            <person name="Topel M."/>
        </authorList>
    </citation>
    <scope>NUCLEOTIDE SEQUENCE</scope>
    <source>
        <strain evidence="9">R05AC</strain>
    </source>
</reference>
<dbReference type="GO" id="GO:0031251">
    <property type="term" value="C:PAN complex"/>
    <property type="evidence" value="ECO:0007669"/>
    <property type="project" value="InterPro"/>
</dbReference>
<dbReference type="GO" id="GO:0000289">
    <property type="term" value="P:nuclear-transcribed mRNA poly(A) tail shortening"/>
    <property type="evidence" value="ECO:0007669"/>
    <property type="project" value="InterPro"/>
</dbReference>
<feature type="compositionally biased region" description="Polar residues" evidence="7">
    <location>
        <begin position="27"/>
        <end position="45"/>
    </location>
</feature>
<comment type="caution">
    <text evidence="9">The sequence shown here is derived from an EMBL/GenBank/DDBJ whole genome shotgun (WGS) entry which is preliminary data.</text>
</comment>
<dbReference type="EMBL" id="JATAAI010000020">
    <property type="protein sequence ID" value="KAK1738702.1"/>
    <property type="molecule type" value="Genomic_DNA"/>
</dbReference>
<dbReference type="Gene3D" id="1.10.510.10">
    <property type="entry name" value="Transferase(Phosphotransferase) domain 1"/>
    <property type="match status" value="1"/>
</dbReference>
<dbReference type="InterPro" id="IPR000719">
    <property type="entry name" value="Prot_kinase_dom"/>
</dbReference>
<dbReference type="InterPro" id="IPR011009">
    <property type="entry name" value="Kinase-like_dom_sf"/>
</dbReference>
<feature type="compositionally biased region" description="Polar residues" evidence="7">
    <location>
        <begin position="85"/>
        <end position="108"/>
    </location>
</feature>
<evidence type="ECO:0000256" key="5">
    <source>
        <dbReference type="ARBA" id="ARBA00022840"/>
    </source>
</evidence>
<dbReference type="SUPFAM" id="SSF56112">
    <property type="entry name" value="Protein kinase-like (PK-like)"/>
    <property type="match status" value="1"/>
</dbReference>
<dbReference type="Proteomes" id="UP001224775">
    <property type="component" value="Unassembled WGS sequence"/>
</dbReference>
<dbReference type="PANTHER" id="PTHR12272:SF11">
    <property type="entry name" value="PAN2-PAN3 DEADENYLATION COMPLEX SUBUNIT PAN3"/>
    <property type="match status" value="1"/>
</dbReference>
<dbReference type="InterPro" id="IPR030844">
    <property type="entry name" value="PAN3"/>
</dbReference>
<evidence type="ECO:0000256" key="6">
    <source>
        <dbReference type="ARBA" id="ARBA00023054"/>
    </source>
</evidence>
<dbReference type="AlphaFoldDB" id="A0AAD9D965"/>
<dbReference type="GO" id="GO:0005524">
    <property type="term" value="F:ATP binding"/>
    <property type="evidence" value="ECO:0007669"/>
    <property type="project" value="UniProtKB-KW"/>
</dbReference>
<feature type="region of interest" description="Disordered" evidence="7">
    <location>
        <begin position="19"/>
        <end position="70"/>
    </location>
</feature>
<dbReference type="Gene3D" id="1.10.287.3700">
    <property type="match status" value="1"/>
</dbReference>
<evidence type="ECO:0000256" key="3">
    <source>
        <dbReference type="ARBA" id="ARBA00022664"/>
    </source>
</evidence>
<keyword evidence="4" id="KW-0547">Nucleotide-binding</keyword>
<proteinExistence type="predicted"/>
<dbReference type="GO" id="GO:0004672">
    <property type="term" value="F:protein kinase activity"/>
    <property type="evidence" value="ECO:0007669"/>
    <property type="project" value="InterPro"/>
</dbReference>
<feature type="compositionally biased region" description="Low complexity" evidence="7">
    <location>
        <begin position="46"/>
        <end position="70"/>
    </location>
</feature>
<evidence type="ECO:0000256" key="2">
    <source>
        <dbReference type="ARBA" id="ARBA00022490"/>
    </source>
</evidence>
<evidence type="ECO:0000256" key="7">
    <source>
        <dbReference type="SAM" id="MobiDB-lite"/>
    </source>
</evidence>
<keyword evidence="10" id="KW-1185">Reference proteome</keyword>
<gene>
    <name evidence="9" type="ORF">QTG54_010732</name>
</gene>
<feature type="region of interest" description="Disordered" evidence="7">
    <location>
        <begin position="83"/>
        <end position="108"/>
    </location>
</feature>
<name>A0AAD9D965_9STRA</name>
<dbReference type="GO" id="GO:0006397">
    <property type="term" value="P:mRNA processing"/>
    <property type="evidence" value="ECO:0007669"/>
    <property type="project" value="UniProtKB-KW"/>
</dbReference>
<organism evidence="9 10">
    <name type="scientific">Skeletonema marinoi</name>
    <dbReference type="NCBI Taxonomy" id="267567"/>
    <lineage>
        <taxon>Eukaryota</taxon>
        <taxon>Sar</taxon>
        <taxon>Stramenopiles</taxon>
        <taxon>Ochrophyta</taxon>
        <taxon>Bacillariophyta</taxon>
        <taxon>Coscinodiscophyceae</taxon>
        <taxon>Thalassiosirophycidae</taxon>
        <taxon>Thalassiosirales</taxon>
        <taxon>Skeletonemataceae</taxon>
        <taxon>Skeletonema</taxon>
        <taxon>Skeletonema marinoi-dohrnii complex</taxon>
    </lineage>
</organism>
<evidence type="ECO:0000313" key="10">
    <source>
        <dbReference type="Proteomes" id="UP001224775"/>
    </source>
</evidence>
<dbReference type="Pfam" id="PF18101">
    <property type="entry name" value="Pan3_CK"/>
    <property type="match status" value="1"/>
</dbReference>
<accession>A0AAD9D965</accession>
<keyword evidence="3" id="KW-0507">mRNA processing</keyword>
<dbReference type="PROSITE" id="PS50011">
    <property type="entry name" value="PROTEIN_KINASE_DOM"/>
    <property type="match status" value="1"/>
</dbReference>
<sequence length="606" mass="67268">MDEITDTVNELSLNAKEWRPNFGFAPTPTNNKSSESLSASHQPSFSSDNAASSTTTTTATDDMSSQQAAAAVAVNGGTHFFGSAAHNSQSSSWEGHHTSAAQSSAPRTQTTIPSYHYQQTNQNSNRPPRATLRNTLSLPSDEYHHYRELTLQSQAEMVPNDERHKEVPTSFVRAYCLDDTNNQTNTNTTTRSSFGYPTRLFRVTSTSDGNLYCLRRMDSIRCVSHKIVQTVMHQWLSNPSGQDKTTASSSGGFDHPGIVRWYKCFISQRAVFFIHNYHAGAVTLKERFFHTPRGENGVPLPESFIWSCLTQLVSAIAAVHGSNLAVRTLQLNHILCTQEGRSSGAIQSNSGPFGLPRIRLRINCVGIVDILEFEARKTLEELQREDMRSLGCILLSMTTGSEITVNDICRGNNAQQQGQILVPYFDFVRQNYSRELFVLIHSLLNPGVPPQTIRGVASSMAMRAFEELDEAHTCIDNMDGSLMGIYESGRALRLLLKLAFVNERPEFGIDKNWSESGDCYILKLFRDYVFHQADGSGRPVMDLGHVVSSLNKLDAADEEKIVLASRDGKNILVLSFADVAWCLEKAYQELCEQAVPPPGDGGMERY</sequence>
<keyword evidence="6" id="KW-0175">Coiled coil</keyword>
<protein>
    <submittedName>
        <fullName evidence="9">PAN2-PAN3 deadenylation complex subunit PAN3</fullName>
    </submittedName>
</protein>
<keyword evidence="2" id="KW-0963">Cytoplasm</keyword>
<evidence type="ECO:0000313" key="9">
    <source>
        <dbReference type="EMBL" id="KAK1738702.1"/>
    </source>
</evidence>
<feature type="domain" description="Protein kinase" evidence="8">
    <location>
        <begin position="183"/>
        <end position="465"/>
    </location>
</feature>
<comment type="subcellular location">
    <subcellularLocation>
        <location evidence="1">Cytoplasm</location>
    </subcellularLocation>
</comment>
<dbReference type="GO" id="GO:0000932">
    <property type="term" value="C:P-body"/>
    <property type="evidence" value="ECO:0007669"/>
    <property type="project" value="TreeGrafter"/>
</dbReference>
<dbReference type="PANTHER" id="PTHR12272">
    <property type="entry name" value="DEADENYLATION COMPLEX SUBUNIT PAN3"/>
    <property type="match status" value="1"/>
</dbReference>